<keyword evidence="2 6" id="KW-0288">FMN</keyword>
<evidence type="ECO:0000256" key="4">
    <source>
        <dbReference type="ARBA" id="ARBA00023027"/>
    </source>
</evidence>
<dbReference type="AlphaFoldDB" id="A0A1R1F0I1"/>
<dbReference type="RefSeq" id="WP_076165383.1">
    <property type="nucleotide sequence ID" value="NZ_MRTP01000001.1"/>
</dbReference>
<comment type="subunit">
    <text evidence="6">Homodimer.</text>
</comment>
<dbReference type="PANTHER" id="PTHR43741">
    <property type="entry name" value="FMN-DEPENDENT NADH-AZOREDUCTASE 1"/>
    <property type="match status" value="1"/>
</dbReference>
<dbReference type="InterPro" id="IPR023048">
    <property type="entry name" value="NADH:quinone_OxRdtase_FMN_depd"/>
</dbReference>
<dbReference type="Gene3D" id="3.40.50.360">
    <property type="match status" value="1"/>
</dbReference>
<comment type="function">
    <text evidence="6">Quinone reductase that provides resistance to thiol-specific stress caused by electrophilic quinones.</text>
</comment>
<protein>
    <recommendedName>
        <fullName evidence="6">FMN dependent NADH:quinone oxidoreductase</fullName>
        <ecNumber evidence="6">1.6.5.-</ecNumber>
    </recommendedName>
    <alternativeName>
        <fullName evidence="6">Azo-dye reductase</fullName>
    </alternativeName>
    <alternativeName>
        <fullName evidence="6">FMN-dependent NADH-azo compound oxidoreductase</fullName>
    </alternativeName>
    <alternativeName>
        <fullName evidence="6">FMN-dependent NADH-azoreductase</fullName>
        <ecNumber evidence="6">1.7.1.17</ecNumber>
    </alternativeName>
</protein>
<accession>A0A1R1F0I1</accession>
<dbReference type="InterPro" id="IPR029039">
    <property type="entry name" value="Flavoprotein-like_sf"/>
</dbReference>
<keyword evidence="9" id="KW-1185">Reference proteome</keyword>
<comment type="cofactor">
    <cofactor evidence="6">
        <name>FMN</name>
        <dbReference type="ChEBI" id="CHEBI:58210"/>
    </cofactor>
    <text evidence="6">Binds 1 FMN per subunit.</text>
</comment>
<gene>
    <name evidence="6" type="primary">azoR</name>
    <name evidence="8" type="ORF">BK138_02585</name>
</gene>
<reference evidence="8 9" key="1">
    <citation type="submission" date="2016-11" db="EMBL/GenBank/DDBJ databases">
        <title>Paenibacillus species isolates.</title>
        <authorList>
            <person name="Beno S.M."/>
        </authorList>
    </citation>
    <scope>NUCLEOTIDE SEQUENCE [LARGE SCALE GENOMIC DNA]</scope>
    <source>
        <strain evidence="8 9">FSL R5-0378</strain>
    </source>
</reference>
<dbReference type="EC" id="1.6.5.-" evidence="6"/>
<sequence length="207" mass="23030">MSNVLMIKANDRPLEQSVTVQMYETFVKTYRDTHPDDVVTELDLFALNLPNYGNTALTALFKRSQGQELTPEETKIADLVRVHIEQFLASDKVVIAFPLWNYAAPAPLITYLSYLAQAGTMFRYTPEGPVGLAGGRKVVLLNARGGIYSTEAMAPFEGAIRFVKSNLMLWGITPEEIIIEGHNQMPAEAKDIIQKGLDQTAKYAVTF</sequence>
<name>A0A1R1F0I1_9BACL</name>
<dbReference type="EMBL" id="MRTP01000001">
    <property type="protein sequence ID" value="OMF57502.1"/>
    <property type="molecule type" value="Genomic_DNA"/>
</dbReference>
<dbReference type="GO" id="GO:0009055">
    <property type="term" value="F:electron transfer activity"/>
    <property type="evidence" value="ECO:0007669"/>
    <property type="project" value="UniProtKB-UniRule"/>
</dbReference>
<evidence type="ECO:0000256" key="5">
    <source>
        <dbReference type="ARBA" id="ARBA00048542"/>
    </source>
</evidence>
<evidence type="ECO:0000313" key="9">
    <source>
        <dbReference type="Proteomes" id="UP000187172"/>
    </source>
</evidence>
<dbReference type="EC" id="1.7.1.17" evidence="6"/>
<dbReference type="HAMAP" id="MF_01216">
    <property type="entry name" value="Azoreductase_type1"/>
    <property type="match status" value="1"/>
</dbReference>
<evidence type="ECO:0000259" key="7">
    <source>
        <dbReference type="Pfam" id="PF02525"/>
    </source>
</evidence>
<dbReference type="GO" id="GO:0010181">
    <property type="term" value="F:FMN binding"/>
    <property type="evidence" value="ECO:0007669"/>
    <property type="project" value="UniProtKB-UniRule"/>
</dbReference>
<comment type="similarity">
    <text evidence="6">Belongs to the azoreductase type 1 family.</text>
</comment>
<evidence type="ECO:0000256" key="2">
    <source>
        <dbReference type="ARBA" id="ARBA00022643"/>
    </source>
</evidence>
<organism evidence="8 9">
    <name type="scientific">Paenibacillus rhizosphaerae</name>
    <dbReference type="NCBI Taxonomy" id="297318"/>
    <lineage>
        <taxon>Bacteria</taxon>
        <taxon>Bacillati</taxon>
        <taxon>Bacillota</taxon>
        <taxon>Bacilli</taxon>
        <taxon>Bacillales</taxon>
        <taxon>Paenibacillaceae</taxon>
        <taxon>Paenibacillus</taxon>
    </lineage>
</organism>
<dbReference type="SUPFAM" id="SSF52218">
    <property type="entry name" value="Flavoproteins"/>
    <property type="match status" value="1"/>
</dbReference>
<evidence type="ECO:0000256" key="1">
    <source>
        <dbReference type="ARBA" id="ARBA00022630"/>
    </source>
</evidence>
<comment type="catalytic activity">
    <reaction evidence="5">
        <text>N,N-dimethyl-1,4-phenylenediamine + anthranilate + 2 NAD(+) = 2-(4-dimethylaminophenyl)diazenylbenzoate + 2 NADH + 2 H(+)</text>
        <dbReference type="Rhea" id="RHEA:55872"/>
        <dbReference type="ChEBI" id="CHEBI:15378"/>
        <dbReference type="ChEBI" id="CHEBI:15783"/>
        <dbReference type="ChEBI" id="CHEBI:16567"/>
        <dbReference type="ChEBI" id="CHEBI:57540"/>
        <dbReference type="ChEBI" id="CHEBI:57945"/>
        <dbReference type="ChEBI" id="CHEBI:71579"/>
        <dbReference type="EC" id="1.7.1.17"/>
    </reaction>
    <physiologicalReaction direction="right-to-left" evidence="5">
        <dbReference type="Rhea" id="RHEA:55874"/>
    </physiologicalReaction>
</comment>
<evidence type="ECO:0000256" key="6">
    <source>
        <dbReference type="HAMAP-Rule" id="MF_01216"/>
    </source>
</evidence>
<dbReference type="Proteomes" id="UP000187172">
    <property type="component" value="Unassembled WGS sequence"/>
</dbReference>
<comment type="catalytic activity">
    <reaction evidence="6">
        <text>2 a quinone + NADH + H(+) = 2 a 1,4-benzosemiquinone + NAD(+)</text>
        <dbReference type="Rhea" id="RHEA:65952"/>
        <dbReference type="ChEBI" id="CHEBI:15378"/>
        <dbReference type="ChEBI" id="CHEBI:57540"/>
        <dbReference type="ChEBI" id="CHEBI:57945"/>
        <dbReference type="ChEBI" id="CHEBI:132124"/>
        <dbReference type="ChEBI" id="CHEBI:134225"/>
    </reaction>
</comment>
<proteinExistence type="inferred from homology"/>
<evidence type="ECO:0000313" key="8">
    <source>
        <dbReference type="EMBL" id="OMF57502.1"/>
    </source>
</evidence>
<keyword evidence="3 6" id="KW-0560">Oxidoreductase</keyword>
<dbReference type="GO" id="GO:0016652">
    <property type="term" value="F:oxidoreductase activity, acting on NAD(P)H as acceptor"/>
    <property type="evidence" value="ECO:0007669"/>
    <property type="project" value="UniProtKB-UniRule"/>
</dbReference>
<keyword evidence="1 6" id="KW-0285">Flavoprotein</keyword>
<comment type="caution">
    <text evidence="6">Lacks conserved residue(s) required for the propagation of feature annotation.</text>
</comment>
<keyword evidence="4 6" id="KW-0520">NAD</keyword>
<dbReference type="InterPro" id="IPR050104">
    <property type="entry name" value="FMN-dep_NADH:Q_OxRdtase_AzoR1"/>
</dbReference>
<dbReference type="PANTHER" id="PTHR43741:SF4">
    <property type="entry name" value="FMN-DEPENDENT NADH:QUINONE OXIDOREDUCTASE"/>
    <property type="match status" value="1"/>
</dbReference>
<dbReference type="InterPro" id="IPR003680">
    <property type="entry name" value="Flavodoxin_fold"/>
</dbReference>
<comment type="caution">
    <text evidence="8">The sequence shown here is derived from an EMBL/GenBank/DDBJ whole genome shotgun (WGS) entry which is preliminary data.</text>
</comment>
<feature type="domain" description="Flavodoxin-like fold" evidence="7">
    <location>
        <begin position="3"/>
        <end position="202"/>
    </location>
</feature>
<dbReference type="Pfam" id="PF02525">
    <property type="entry name" value="Flavodoxin_2"/>
    <property type="match status" value="1"/>
</dbReference>
<dbReference type="NCBIfam" id="NF010075">
    <property type="entry name" value="PRK13556.1"/>
    <property type="match status" value="1"/>
</dbReference>
<dbReference type="GO" id="GO:0016655">
    <property type="term" value="F:oxidoreductase activity, acting on NAD(P)H, quinone or similar compound as acceptor"/>
    <property type="evidence" value="ECO:0007669"/>
    <property type="project" value="InterPro"/>
</dbReference>
<comment type="function">
    <text evidence="6">Also exhibits azoreductase activity. Catalyzes the reductive cleavage of the azo bond in aromatic azo compounds to the corresponding amines.</text>
</comment>
<evidence type="ECO:0000256" key="3">
    <source>
        <dbReference type="ARBA" id="ARBA00023002"/>
    </source>
</evidence>